<evidence type="ECO:0000313" key="2">
    <source>
        <dbReference type="Proteomes" id="UP000241868"/>
    </source>
</evidence>
<comment type="caution">
    <text evidence="1">The sequence shown here is derived from an EMBL/GenBank/DDBJ whole genome shotgun (WGS) entry which is preliminary data.</text>
</comment>
<dbReference type="AlphaFoldDB" id="A0A2P7TWW2"/>
<sequence>MTQRVTYNINIEKKMKIERLAMEASLKIGRTVKWTELMDILVTEFGKDAQAHLIHKEEKK</sequence>
<evidence type="ECO:0000313" key="1">
    <source>
        <dbReference type="EMBL" id="PSJ79201.1"/>
    </source>
</evidence>
<dbReference type="Proteomes" id="UP000241868">
    <property type="component" value="Unassembled WGS sequence"/>
</dbReference>
<dbReference type="RefSeq" id="WP_106743272.1">
    <property type="nucleotide sequence ID" value="NZ_PXYY01000163.1"/>
</dbReference>
<dbReference type="EMBL" id="PXYY01000163">
    <property type="protein sequence ID" value="PSJ79201.1"/>
    <property type="molecule type" value="Genomic_DNA"/>
</dbReference>
<organism evidence="1 2">
    <name type="scientific">Neisseria iguanae</name>
    <dbReference type="NCBI Taxonomy" id="90242"/>
    <lineage>
        <taxon>Bacteria</taxon>
        <taxon>Pseudomonadati</taxon>
        <taxon>Pseudomonadota</taxon>
        <taxon>Betaproteobacteria</taxon>
        <taxon>Neisseriales</taxon>
        <taxon>Neisseriaceae</taxon>
        <taxon>Neisseria</taxon>
    </lineage>
</organism>
<protein>
    <submittedName>
        <fullName evidence="1">Uncharacterized protein</fullName>
    </submittedName>
</protein>
<reference evidence="1 2" key="1">
    <citation type="submission" date="2018-03" db="EMBL/GenBank/DDBJ databases">
        <title>Neisseria weixii sp. nov., isolated from the intestinal contents of Tibetan Plateau pika (Ochotona curzoniae) in Yushu, Qinghai Province, China.</title>
        <authorList>
            <person name="Gui Z."/>
        </authorList>
    </citation>
    <scope>NUCLEOTIDE SEQUENCE [LARGE SCALE GENOMIC DNA]</scope>
    <source>
        <strain evidence="1 2">ATCC 51483</strain>
    </source>
</reference>
<dbReference type="OrthoDB" id="8612804at2"/>
<keyword evidence="2" id="KW-1185">Reference proteome</keyword>
<proteinExistence type="predicted"/>
<accession>A0A2P7TWW2</accession>
<name>A0A2P7TWW2_9NEIS</name>
<gene>
    <name evidence="1" type="ORF">C7N83_13675</name>
</gene>